<dbReference type="Proteomes" id="UP000316253">
    <property type="component" value="Unassembled WGS sequence"/>
</dbReference>
<reference evidence="1 2" key="1">
    <citation type="submission" date="2017-08" db="EMBL/GenBank/DDBJ databases">
        <title>Mechanisms for carbon and nitrogen cycling indicate functional differentiation within the Candidate Phyla Radiation.</title>
        <authorList>
            <person name="Danczak R.E."/>
            <person name="Johnston M.D."/>
            <person name="Kenah C."/>
            <person name="Slattery M."/>
            <person name="Wrighton K.C."/>
            <person name="Wilkins M.J."/>
        </authorList>
    </citation>
    <scope>NUCLEOTIDE SEQUENCE [LARGE SCALE GENOMIC DNA]</scope>
    <source>
        <strain evidence="1">Gr01-1014_85</strain>
    </source>
</reference>
<dbReference type="AlphaFoldDB" id="A0A554JCX2"/>
<protein>
    <submittedName>
        <fullName evidence="1">Uncharacterized protein</fullName>
    </submittedName>
</protein>
<comment type="caution">
    <text evidence="1">The sequence shown here is derived from an EMBL/GenBank/DDBJ whole genome shotgun (WGS) entry which is preliminary data.</text>
</comment>
<dbReference type="EMBL" id="VMFD01000012">
    <property type="protein sequence ID" value="TSC66216.1"/>
    <property type="molecule type" value="Genomic_DNA"/>
</dbReference>
<name>A0A554JCX2_9BACT</name>
<evidence type="ECO:0000313" key="2">
    <source>
        <dbReference type="Proteomes" id="UP000316253"/>
    </source>
</evidence>
<evidence type="ECO:0000313" key="1">
    <source>
        <dbReference type="EMBL" id="TSC66216.1"/>
    </source>
</evidence>
<gene>
    <name evidence="1" type="ORF">CEO22_190</name>
</gene>
<accession>A0A554JCX2</accession>
<sequence length="196" mass="21417">MSTVTVNVGLLRCVLSTEQTELLKRSLPERVVTRGITGLTGDMIAQECQELNIQFLVLGSPDPVPAMAAKTGIPVLVNRNGAWLRADFTNQGTVNFSPFEEWLEGYVPFVLRAPIASCPEASVLSGRMTPEQVLAVVRSVEDSILLLPEAVPSICAAQAEGVRCIAFRPLGMVEVIVHVHETPSFWIEFEMKPFVP</sequence>
<organism evidence="1 2">
    <name type="scientific">Candidatus Berkelbacteria bacterium Gr01-1014_85</name>
    <dbReference type="NCBI Taxonomy" id="2017150"/>
    <lineage>
        <taxon>Bacteria</taxon>
        <taxon>Candidatus Berkelbacteria</taxon>
    </lineage>
</organism>
<proteinExistence type="predicted"/>